<dbReference type="Gene3D" id="2.60.120.620">
    <property type="entry name" value="q2cbj1_9rhob like domain"/>
    <property type="match status" value="1"/>
</dbReference>
<evidence type="ECO:0000256" key="1">
    <source>
        <dbReference type="ARBA" id="ARBA00005830"/>
    </source>
</evidence>
<evidence type="ECO:0000256" key="3">
    <source>
        <dbReference type="ARBA" id="ARBA00034921"/>
    </source>
</evidence>
<dbReference type="AlphaFoldDB" id="A0A5E4MS84"/>
<evidence type="ECO:0000313" key="6">
    <source>
        <dbReference type="Proteomes" id="UP000325440"/>
    </source>
</evidence>
<dbReference type="PANTHER" id="PTHR21308">
    <property type="entry name" value="PHYTANOYL-COA ALPHA-HYDROXYLASE"/>
    <property type="match status" value="1"/>
</dbReference>
<comment type="similarity">
    <text evidence="1">Belongs to the PhyH family.</text>
</comment>
<accession>A0A5E4MS84</accession>
<dbReference type="InterPro" id="IPR008775">
    <property type="entry name" value="Phytyl_CoA_dOase-like"/>
</dbReference>
<dbReference type="Pfam" id="PF05721">
    <property type="entry name" value="PhyH"/>
    <property type="match status" value="1"/>
</dbReference>
<reference evidence="5 6" key="1">
    <citation type="submission" date="2019-08" db="EMBL/GenBank/DDBJ databases">
        <authorList>
            <person name="Alioto T."/>
            <person name="Alioto T."/>
            <person name="Gomez Garrido J."/>
        </authorList>
    </citation>
    <scope>NUCLEOTIDE SEQUENCE [LARGE SCALE GENOMIC DNA]</scope>
</reference>
<dbReference type="PANTHER" id="PTHR21308:SF1">
    <property type="entry name" value="PHYTANOYL-COA DIOXYGENASE, PEROXISOMAL"/>
    <property type="match status" value="1"/>
</dbReference>
<keyword evidence="5" id="KW-0560">Oxidoreductase</keyword>
<dbReference type="GO" id="GO:0048244">
    <property type="term" value="F:phytanoyl-CoA dioxygenase activity"/>
    <property type="evidence" value="ECO:0007669"/>
    <property type="project" value="UniProtKB-EC"/>
</dbReference>
<evidence type="ECO:0000256" key="4">
    <source>
        <dbReference type="ARBA" id="ARBA00034924"/>
    </source>
</evidence>
<keyword evidence="5" id="KW-0223">Dioxygenase</keyword>
<dbReference type="EMBL" id="CABPRJ010000992">
    <property type="protein sequence ID" value="VVC34361.1"/>
    <property type="molecule type" value="Genomic_DNA"/>
</dbReference>
<dbReference type="SUPFAM" id="SSF51197">
    <property type="entry name" value="Clavaminate synthase-like"/>
    <property type="match status" value="1"/>
</dbReference>
<organism evidence="5 6">
    <name type="scientific">Cinara cedri</name>
    <dbReference type="NCBI Taxonomy" id="506608"/>
    <lineage>
        <taxon>Eukaryota</taxon>
        <taxon>Metazoa</taxon>
        <taxon>Ecdysozoa</taxon>
        <taxon>Arthropoda</taxon>
        <taxon>Hexapoda</taxon>
        <taxon>Insecta</taxon>
        <taxon>Pterygota</taxon>
        <taxon>Neoptera</taxon>
        <taxon>Paraneoptera</taxon>
        <taxon>Hemiptera</taxon>
        <taxon>Sternorrhyncha</taxon>
        <taxon>Aphidomorpha</taxon>
        <taxon>Aphidoidea</taxon>
        <taxon>Aphididae</taxon>
        <taxon>Lachninae</taxon>
        <taxon>Cinara</taxon>
    </lineage>
</organism>
<proteinExistence type="inferred from homology"/>
<dbReference type="OrthoDB" id="2328924at2759"/>
<dbReference type="InterPro" id="IPR047128">
    <property type="entry name" value="PhyH"/>
</dbReference>
<dbReference type="GO" id="GO:0001561">
    <property type="term" value="P:fatty acid alpha-oxidation"/>
    <property type="evidence" value="ECO:0007669"/>
    <property type="project" value="InterPro"/>
</dbReference>
<dbReference type="Proteomes" id="UP000325440">
    <property type="component" value="Unassembled WGS sequence"/>
</dbReference>
<evidence type="ECO:0000256" key="2">
    <source>
        <dbReference type="ARBA" id="ARBA00034809"/>
    </source>
</evidence>
<evidence type="ECO:0000313" key="5">
    <source>
        <dbReference type="EMBL" id="VVC34361.1"/>
    </source>
</evidence>
<protein>
    <recommendedName>
        <fullName evidence="2">phytanoyl-CoA dioxygenase</fullName>
        <ecNumber evidence="2">1.14.11.18</ecNumber>
    </recommendedName>
    <alternativeName>
        <fullName evidence="3">Phytanic acid oxidase</fullName>
    </alternativeName>
    <alternativeName>
        <fullName evidence="4">Phytanoyl-CoA alpha-hydroxylase</fullName>
    </alternativeName>
</protein>
<gene>
    <name evidence="5" type="ORF">CINCED_3A019000</name>
</gene>
<name>A0A5E4MS84_9HEMI</name>
<keyword evidence="6" id="KW-1185">Reference proteome</keyword>
<dbReference type="EC" id="1.14.11.18" evidence="2"/>
<sequence length="311" mass="35778">MATGNRKSYKYTLSSNDGLMSPELRDFYEKNGFLVIRRLFNQTLLDQFKQRFVDICDGKVSRGGITVMRDISSIVEKGREFVSKEQIVNKIQDILWDEVFERYFLHPKLLDYVQCFTGNNIMAMHSMLINKPPDTGSMSSRHPMHQDLHYFAFRPADKIVATWTAMQTVTEANGCLFVLPGSHVDPGKLLPHEYPQWKGAVNKGFHGIIGHDDSLRAAKIIHLNMNPGDTVFFHPLLIHGSGPNTTKETRKAISCHFASCECQYIDVTDTTQQNIADEVKEIARRRGFDDMDFRDFWKFRSRLVRGLKMHL</sequence>